<dbReference type="AlphaFoldDB" id="A0AA39HMV7"/>
<gene>
    <name evidence="1" type="ORF">QR680_003511</name>
</gene>
<proteinExistence type="predicted"/>
<dbReference type="EMBL" id="JAUCMV010000003">
    <property type="protein sequence ID" value="KAK0407649.1"/>
    <property type="molecule type" value="Genomic_DNA"/>
</dbReference>
<evidence type="ECO:0000313" key="1">
    <source>
        <dbReference type="EMBL" id="KAK0407649.1"/>
    </source>
</evidence>
<keyword evidence="2" id="KW-1185">Reference proteome</keyword>
<organism evidence="1 2">
    <name type="scientific">Steinernema hermaphroditum</name>
    <dbReference type="NCBI Taxonomy" id="289476"/>
    <lineage>
        <taxon>Eukaryota</taxon>
        <taxon>Metazoa</taxon>
        <taxon>Ecdysozoa</taxon>
        <taxon>Nematoda</taxon>
        <taxon>Chromadorea</taxon>
        <taxon>Rhabditida</taxon>
        <taxon>Tylenchina</taxon>
        <taxon>Panagrolaimomorpha</taxon>
        <taxon>Strongyloidoidea</taxon>
        <taxon>Steinernematidae</taxon>
        <taxon>Steinernema</taxon>
    </lineage>
</organism>
<name>A0AA39HMV7_9BILA</name>
<sequence>MSLDYLTSLFHNQCAVVEKCTVTVHQLTKTPDMRCFRLDVAVAVPSTWSSLFRYSLKKVDVETGAVYETDLEDPDLDHCWLGSARILGTDRSIYDDSIKATWSSEMCQKFCHLLSLRSGYEPCCLEISRIGVTHNDTNQILETVVQNASFTDVALLRVQHPIKLIETGLRNWINSGNLAYLTVEDSAIQMDFTSEFITQPQVLKIIDGSESDDSLLRILESWFQFPHILRGKEVKLRLPPKFERYLEKYGKSTASKGSNGSKSFIFIQHKLYSDCVVIIEVFSVLKANLSFR</sequence>
<accession>A0AA39HMV7</accession>
<evidence type="ECO:0000313" key="2">
    <source>
        <dbReference type="Proteomes" id="UP001175271"/>
    </source>
</evidence>
<comment type="caution">
    <text evidence="1">The sequence shown here is derived from an EMBL/GenBank/DDBJ whole genome shotgun (WGS) entry which is preliminary data.</text>
</comment>
<protein>
    <submittedName>
        <fullName evidence="1">Uncharacterized protein</fullName>
    </submittedName>
</protein>
<reference evidence="1" key="1">
    <citation type="submission" date="2023-06" db="EMBL/GenBank/DDBJ databases">
        <title>Genomic analysis of the entomopathogenic nematode Steinernema hermaphroditum.</title>
        <authorList>
            <person name="Schwarz E.M."/>
            <person name="Heppert J.K."/>
            <person name="Baniya A."/>
            <person name="Schwartz H.T."/>
            <person name="Tan C.-H."/>
            <person name="Antoshechkin I."/>
            <person name="Sternberg P.W."/>
            <person name="Goodrich-Blair H."/>
            <person name="Dillman A.R."/>
        </authorList>
    </citation>
    <scope>NUCLEOTIDE SEQUENCE</scope>
    <source>
        <strain evidence="1">PS9179</strain>
        <tissue evidence="1">Whole animal</tissue>
    </source>
</reference>
<dbReference type="Proteomes" id="UP001175271">
    <property type="component" value="Unassembled WGS sequence"/>
</dbReference>